<evidence type="ECO:0000313" key="1">
    <source>
        <dbReference type="EMBL" id="CAB3989374.1"/>
    </source>
</evidence>
<protein>
    <submittedName>
        <fullName evidence="1">Uncharacterized protein</fullName>
    </submittedName>
</protein>
<proteinExistence type="predicted"/>
<keyword evidence="2" id="KW-1185">Reference proteome</keyword>
<gene>
    <name evidence="1" type="ORF">PACLA_8A022605</name>
</gene>
<accession>A0A6S7G7T1</accession>
<dbReference type="AlphaFoldDB" id="A0A6S7G7T1"/>
<comment type="caution">
    <text evidence="1">The sequence shown here is derived from an EMBL/GenBank/DDBJ whole genome shotgun (WGS) entry which is preliminary data.</text>
</comment>
<reference evidence="1" key="1">
    <citation type="submission" date="2020-04" db="EMBL/GenBank/DDBJ databases">
        <authorList>
            <person name="Alioto T."/>
            <person name="Alioto T."/>
            <person name="Gomez Garrido J."/>
        </authorList>
    </citation>
    <scope>NUCLEOTIDE SEQUENCE</scope>
    <source>
        <strain evidence="1">A484AB</strain>
    </source>
</reference>
<feature type="non-terminal residue" evidence="1">
    <location>
        <position position="99"/>
    </location>
</feature>
<name>A0A6S7G7T1_PARCT</name>
<evidence type="ECO:0000313" key="2">
    <source>
        <dbReference type="Proteomes" id="UP001152795"/>
    </source>
</evidence>
<organism evidence="1 2">
    <name type="scientific">Paramuricea clavata</name>
    <name type="common">Red gorgonian</name>
    <name type="synonym">Violescent sea-whip</name>
    <dbReference type="NCBI Taxonomy" id="317549"/>
    <lineage>
        <taxon>Eukaryota</taxon>
        <taxon>Metazoa</taxon>
        <taxon>Cnidaria</taxon>
        <taxon>Anthozoa</taxon>
        <taxon>Octocorallia</taxon>
        <taxon>Malacalcyonacea</taxon>
        <taxon>Plexauridae</taxon>
        <taxon>Paramuricea</taxon>
    </lineage>
</organism>
<sequence>MPLPTLIDGKNRDRYIRVLNISYPQTIQNVLKEKCGIAVRLNFHAITTPYITNVSFKYETDMMYLTPGYYTLKEIVDTLNAFVDEYEITFSVLNGGRIG</sequence>
<dbReference type="EMBL" id="CACRXK020001476">
    <property type="protein sequence ID" value="CAB3989374.1"/>
    <property type="molecule type" value="Genomic_DNA"/>
</dbReference>
<dbReference type="Proteomes" id="UP001152795">
    <property type="component" value="Unassembled WGS sequence"/>
</dbReference>